<dbReference type="PANTHER" id="PTHR22957">
    <property type="entry name" value="TBC1 DOMAIN FAMILY MEMBER GTPASE-ACTIVATING PROTEIN"/>
    <property type="match status" value="1"/>
</dbReference>
<feature type="compositionally biased region" description="Low complexity" evidence="2">
    <location>
        <begin position="190"/>
        <end position="207"/>
    </location>
</feature>
<proteinExistence type="predicted"/>
<dbReference type="EMBL" id="KZ308116">
    <property type="protein sequence ID" value="KAG8221891.1"/>
    <property type="molecule type" value="Genomic_DNA"/>
</dbReference>
<dbReference type="GO" id="GO:0005096">
    <property type="term" value="F:GTPase activator activity"/>
    <property type="evidence" value="ECO:0007669"/>
    <property type="project" value="UniProtKB-KW"/>
</dbReference>
<dbReference type="InterPro" id="IPR000195">
    <property type="entry name" value="Rab-GAP-TBC_dom"/>
</dbReference>
<keyword evidence="1" id="KW-0343">GTPase activation</keyword>
<feature type="domain" description="Rab-GAP TBC" evidence="3">
    <location>
        <begin position="416"/>
        <end position="696"/>
    </location>
</feature>
<dbReference type="Gene3D" id="1.10.8.270">
    <property type="entry name" value="putative rabgap domain of human tbc1 domain family member 14 like domains"/>
    <property type="match status" value="1"/>
</dbReference>
<evidence type="ECO:0000259" key="3">
    <source>
        <dbReference type="PROSITE" id="PS50086"/>
    </source>
</evidence>
<feature type="compositionally biased region" description="Low complexity" evidence="2">
    <location>
        <begin position="118"/>
        <end position="127"/>
    </location>
</feature>
<dbReference type="OrthoDB" id="10264062at2759"/>
<dbReference type="Gene3D" id="1.10.472.80">
    <property type="entry name" value="Ypt/Rab-GAP domain of gyp1p, domain 3"/>
    <property type="match status" value="1"/>
</dbReference>
<dbReference type="PROSITE" id="PS50086">
    <property type="entry name" value="TBC_RABGAP"/>
    <property type="match status" value="1"/>
</dbReference>
<reference evidence="4" key="2">
    <citation type="submission" date="2017-10" db="EMBL/GenBank/DDBJ databases">
        <title>Ladona fulva Genome sequencing and assembly.</title>
        <authorList>
            <person name="Murali S."/>
            <person name="Richards S."/>
            <person name="Bandaranaike D."/>
            <person name="Bellair M."/>
            <person name="Blankenburg K."/>
            <person name="Chao H."/>
            <person name="Dinh H."/>
            <person name="Doddapaneni H."/>
            <person name="Dugan-Rocha S."/>
            <person name="Elkadiri S."/>
            <person name="Gnanaolivu R."/>
            <person name="Hernandez B."/>
            <person name="Skinner E."/>
            <person name="Javaid M."/>
            <person name="Lee S."/>
            <person name="Li M."/>
            <person name="Ming W."/>
            <person name="Munidasa M."/>
            <person name="Muniz J."/>
            <person name="Nguyen L."/>
            <person name="Hughes D."/>
            <person name="Osuji N."/>
            <person name="Pu L.-L."/>
            <person name="Puazo M."/>
            <person name="Qu C."/>
            <person name="Quiroz J."/>
            <person name="Raj R."/>
            <person name="Weissenberger G."/>
            <person name="Xin Y."/>
            <person name="Zou X."/>
            <person name="Han Y."/>
            <person name="Worley K."/>
            <person name="Muzny D."/>
            <person name="Gibbs R."/>
        </authorList>
    </citation>
    <scope>NUCLEOTIDE SEQUENCE</scope>
    <source>
        <strain evidence="4">Sampled in the wild</strain>
    </source>
</reference>
<organism evidence="4 5">
    <name type="scientific">Ladona fulva</name>
    <name type="common">Scarce chaser dragonfly</name>
    <name type="synonym">Libellula fulva</name>
    <dbReference type="NCBI Taxonomy" id="123851"/>
    <lineage>
        <taxon>Eukaryota</taxon>
        <taxon>Metazoa</taxon>
        <taxon>Ecdysozoa</taxon>
        <taxon>Arthropoda</taxon>
        <taxon>Hexapoda</taxon>
        <taxon>Insecta</taxon>
        <taxon>Pterygota</taxon>
        <taxon>Palaeoptera</taxon>
        <taxon>Odonata</taxon>
        <taxon>Epiprocta</taxon>
        <taxon>Anisoptera</taxon>
        <taxon>Libelluloidea</taxon>
        <taxon>Libellulidae</taxon>
        <taxon>Ladona</taxon>
    </lineage>
</organism>
<protein>
    <recommendedName>
        <fullName evidence="3">Rab-GAP TBC domain-containing protein</fullName>
    </recommendedName>
</protein>
<dbReference type="Pfam" id="PF00566">
    <property type="entry name" value="RabGAP-TBC"/>
    <property type="match status" value="1"/>
</dbReference>
<comment type="caution">
    <text evidence="4">The sequence shown here is derived from an EMBL/GenBank/DDBJ whole genome shotgun (WGS) entry which is preliminary data.</text>
</comment>
<sequence>MPLPNILRRASCLILGGQYEVTAPSYLDGEVVFCKNNVCVHPPTALRRQDWEVVHHPGYLTVTYHLCLQPTGDGINATNEKHRPTLRLNWIPNATLRRNPSAAIRQGPNSTSEDQNGSSSNSFRLSSSAPATAGIIPLENACPSIEGTDTDSEGGPSSHCEQSDVIHIQTSDTRRLSVSMGAVEDLSCTPSPSAPLSRSDSISSSSSTIRVNAGSYSGEGFTYFGQGDAKGGEDEVTSDTIPSWILSSPETVALRHNLNFPEGSNTASPIINRARPHHRSCRKFSVDLGEMRSLRLFFSDPEECTSGQLVVASRESQYKILHFHRGGLDRLAKVLHQWGSLLQPQHSSGDRSNKTGVTTLPYRHFMVCRPEVREDELHPEEGQMGMVDEAFWLGLLNEEGQVEDDLLLRKGIFFGGLDPKLRKTVWPFLLQCFPFPSTYSEREGMVVARRKEYEEITQKRECMSPDEKVAFWRSVQCIVEEDVVRTDRSNPYYAGENNPHVQEMKNILLNYAAHQPKVGYTQGMSDLLAPLLVEIEDPSEAFWCFSALMQRHSFVCTPTDNDMDRNLREFSENVALQMWEACWANWATDHFNLFLCLSIICIYADDVIDQDLRADEMLLHFSSLSMYMDGHLVLRKARGLLYQFRRLPVLPCTLARLCQQCGPGMWDSAHAPIVECICSNLENSEGCCPHRLNAVL</sequence>
<evidence type="ECO:0000313" key="4">
    <source>
        <dbReference type="EMBL" id="KAG8221891.1"/>
    </source>
</evidence>
<dbReference type="PANTHER" id="PTHR22957:SF547">
    <property type="entry name" value="TBC1 DOMAIN FAMILY MEMBER 16"/>
    <property type="match status" value="1"/>
</dbReference>
<dbReference type="SUPFAM" id="SSF47923">
    <property type="entry name" value="Ypt/Rab-GAP domain of gyp1p"/>
    <property type="match status" value="2"/>
</dbReference>
<dbReference type="FunFam" id="1.10.8.270:FF:000017">
    <property type="entry name" value="TBC1 domain family member 16"/>
    <property type="match status" value="1"/>
</dbReference>
<dbReference type="AlphaFoldDB" id="A0A8K0JT06"/>
<evidence type="ECO:0000256" key="1">
    <source>
        <dbReference type="ARBA" id="ARBA00022468"/>
    </source>
</evidence>
<dbReference type="InterPro" id="IPR035969">
    <property type="entry name" value="Rab-GAP_TBC_sf"/>
</dbReference>
<feature type="region of interest" description="Disordered" evidence="2">
    <location>
        <begin position="185"/>
        <end position="208"/>
    </location>
</feature>
<dbReference type="SMART" id="SM00164">
    <property type="entry name" value="TBC"/>
    <property type="match status" value="1"/>
</dbReference>
<feature type="compositionally biased region" description="Polar residues" evidence="2">
    <location>
        <begin position="107"/>
        <end position="117"/>
    </location>
</feature>
<accession>A0A8K0JT06</accession>
<evidence type="ECO:0000313" key="5">
    <source>
        <dbReference type="Proteomes" id="UP000792457"/>
    </source>
</evidence>
<gene>
    <name evidence="4" type="ORF">J437_LFUL006709</name>
</gene>
<evidence type="ECO:0000256" key="2">
    <source>
        <dbReference type="SAM" id="MobiDB-lite"/>
    </source>
</evidence>
<name>A0A8K0JT06_LADFU</name>
<feature type="region of interest" description="Disordered" evidence="2">
    <location>
        <begin position="97"/>
        <end position="127"/>
    </location>
</feature>
<dbReference type="GO" id="GO:0005769">
    <property type="term" value="C:early endosome"/>
    <property type="evidence" value="ECO:0007669"/>
    <property type="project" value="TreeGrafter"/>
</dbReference>
<reference evidence="4" key="1">
    <citation type="submission" date="2013-04" db="EMBL/GenBank/DDBJ databases">
        <authorList>
            <person name="Qu J."/>
            <person name="Murali S.C."/>
            <person name="Bandaranaike D."/>
            <person name="Bellair M."/>
            <person name="Blankenburg K."/>
            <person name="Chao H."/>
            <person name="Dinh H."/>
            <person name="Doddapaneni H."/>
            <person name="Downs B."/>
            <person name="Dugan-Rocha S."/>
            <person name="Elkadiri S."/>
            <person name="Gnanaolivu R.D."/>
            <person name="Hernandez B."/>
            <person name="Javaid M."/>
            <person name="Jayaseelan J.C."/>
            <person name="Lee S."/>
            <person name="Li M."/>
            <person name="Ming W."/>
            <person name="Munidasa M."/>
            <person name="Muniz J."/>
            <person name="Nguyen L."/>
            <person name="Ongeri F."/>
            <person name="Osuji N."/>
            <person name="Pu L.-L."/>
            <person name="Puazo M."/>
            <person name="Qu C."/>
            <person name="Quiroz J."/>
            <person name="Raj R."/>
            <person name="Weissenberger G."/>
            <person name="Xin Y."/>
            <person name="Zou X."/>
            <person name="Han Y."/>
            <person name="Richards S."/>
            <person name="Worley K."/>
            <person name="Muzny D."/>
            <person name="Gibbs R."/>
        </authorList>
    </citation>
    <scope>NUCLEOTIDE SEQUENCE</scope>
    <source>
        <strain evidence="4">Sampled in the wild</strain>
    </source>
</reference>
<dbReference type="Proteomes" id="UP000792457">
    <property type="component" value="Unassembled WGS sequence"/>
</dbReference>
<keyword evidence="5" id="KW-1185">Reference proteome</keyword>